<reference evidence="3 4" key="1">
    <citation type="submission" date="2019-09" db="EMBL/GenBank/DDBJ databases">
        <title>Serinicoccus pratensis sp. nov., isolated from meadow soil.</title>
        <authorList>
            <person name="Zhang W."/>
        </authorList>
    </citation>
    <scope>NUCLEOTIDE SEQUENCE [LARGE SCALE GENOMIC DNA]</scope>
    <source>
        <strain evidence="3 4">W204</strain>
    </source>
</reference>
<dbReference type="AlphaFoldDB" id="A0A5J6V259"/>
<feature type="region of interest" description="Disordered" evidence="1">
    <location>
        <begin position="243"/>
        <end position="265"/>
    </location>
</feature>
<sequence>MTYDITLYPRTPGQSWADVVAADEQDGPPVDEAALQAGVAAFRRIEARLREHLTEPVEVWVAEETDGDVFGELTASESGLQVELYDRSASVSFPVRAREDRAHFLDQVRRAVRIVATETGYEAYDPQTGRSFDGLIEEEGLSPDDLTHLTPAAPSTVTAGETTEHPAAAGGAGAAALQQMDPRMLRRRSILYIVLGAILAVFAFLRFAEGDTGWFAWLIAGFAAFNLIAGVMLRGLSKQAEARAEAGDAAGDTTDDTTPGGPAAP</sequence>
<evidence type="ECO:0000256" key="1">
    <source>
        <dbReference type="SAM" id="MobiDB-lite"/>
    </source>
</evidence>
<evidence type="ECO:0000256" key="2">
    <source>
        <dbReference type="SAM" id="Phobius"/>
    </source>
</evidence>
<feature type="region of interest" description="Disordered" evidence="1">
    <location>
        <begin position="143"/>
        <end position="173"/>
    </location>
</feature>
<dbReference type="Proteomes" id="UP000326546">
    <property type="component" value="Chromosome"/>
</dbReference>
<evidence type="ECO:0000313" key="4">
    <source>
        <dbReference type="Proteomes" id="UP000326546"/>
    </source>
</evidence>
<proteinExistence type="predicted"/>
<keyword evidence="2" id="KW-1133">Transmembrane helix</keyword>
<keyword evidence="4" id="KW-1185">Reference proteome</keyword>
<gene>
    <name evidence="3" type="ORF">FY030_00320</name>
</gene>
<accession>A0A5J6V259</accession>
<protein>
    <submittedName>
        <fullName evidence="3">Uncharacterized protein</fullName>
    </submittedName>
</protein>
<keyword evidence="2" id="KW-0812">Transmembrane</keyword>
<name>A0A5J6V259_9MICO</name>
<organism evidence="3 4">
    <name type="scientific">Ornithinimicrobium pratense</name>
    <dbReference type="NCBI Taxonomy" id="2593973"/>
    <lineage>
        <taxon>Bacteria</taxon>
        <taxon>Bacillati</taxon>
        <taxon>Actinomycetota</taxon>
        <taxon>Actinomycetes</taxon>
        <taxon>Micrococcales</taxon>
        <taxon>Ornithinimicrobiaceae</taxon>
        <taxon>Ornithinimicrobium</taxon>
    </lineage>
</organism>
<keyword evidence="2" id="KW-0472">Membrane</keyword>
<dbReference type="EMBL" id="CP044427">
    <property type="protein sequence ID" value="QFG67374.1"/>
    <property type="molecule type" value="Genomic_DNA"/>
</dbReference>
<feature type="compositionally biased region" description="Low complexity" evidence="1">
    <location>
        <begin position="247"/>
        <end position="265"/>
    </location>
</feature>
<dbReference type="RefSeq" id="WP_158059772.1">
    <property type="nucleotide sequence ID" value="NZ_CP044427.1"/>
</dbReference>
<dbReference type="KEGG" id="serw:FY030_00320"/>
<feature type="transmembrane region" description="Helical" evidence="2">
    <location>
        <begin position="214"/>
        <end position="233"/>
    </location>
</feature>
<dbReference type="OrthoDB" id="4164936at2"/>
<feature type="transmembrane region" description="Helical" evidence="2">
    <location>
        <begin position="190"/>
        <end position="208"/>
    </location>
</feature>
<evidence type="ECO:0000313" key="3">
    <source>
        <dbReference type="EMBL" id="QFG67374.1"/>
    </source>
</evidence>